<evidence type="ECO:0000313" key="2">
    <source>
        <dbReference type="Proteomes" id="UP000290378"/>
    </source>
</evidence>
<reference evidence="1 2" key="1">
    <citation type="submission" date="2017-09" db="EMBL/GenBank/DDBJ databases">
        <title>Genomics of the genus Arcobacter.</title>
        <authorList>
            <person name="Perez-Cataluna A."/>
            <person name="Figueras M.J."/>
            <person name="Salas-Masso N."/>
        </authorList>
    </citation>
    <scope>NUCLEOTIDE SEQUENCE [LARGE SCALE GENOMIC DNA]</scope>
    <source>
        <strain evidence="1 2">CECT 7834</strain>
    </source>
</reference>
<dbReference type="EMBL" id="NXII01000009">
    <property type="protein sequence ID" value="RXI40689.1"/>
    <property type="molecule type" value="Genomic_DNA"/>
</dbReference>
<accession>A0A6M8N6K6</accession>
<name>A0A6M8N6K6_9BACT</name>
<comment type="caution">
    <text evidence="1">The sequence shown here is derived from an EMBL/GenBank/DDBJ whole genome shotgun (WGS) entry which is preliminary data.</text>
</comment>
<protein>
    <submittedName>
        <fullName evidence="1">Uncharacterized protein</fullName>
    </submittedName>
</protein>
<dbReference type="AlphaFoldDB" id="A0A6M8N6K6"/>
<dbReference type="RefSeq" id="WP_129013639.1">
    <property type="nucleotide sequence ID" value="NZ_CBCSEI010000009.1"/>
</dbReference>
<organism evidence="1 2">
    <name type="scientific">Arcobacter cloacae</name>
    <dbReference type="NCBI Taxonomy" id="1054034"/>
    <lineage>
        <taxon>Bacteria</taxon>
        <taxon>Pseudomonadati</taxon>
        <taxon>Campylobacterota</taxon>
        <taxon>Epsilonproteobacteria</taxon>
        <taxon>Campylobacterales</taxon>
        <taxon>Arcobacteraceae</taxon>
        <taxon>Arcobacter</taxon>
    </lineage>
</organism>
<proteinExistence type="predicted"/>
<sequence length="166" mass="19697">MTKNNLVDPELSSKIQLLTKLSLEQKKKLINWFNKQNLEVQLLIFEEQRNQFFKLKNDGADKSLISFASFLLAIKEFYDKEHQLKSKNKSQTLDKLGNISKIESIKLKREKYNAKSEKLLSYQSVIKKLHDDCFSLRDIQDHLLKRYRFKVSHTLISKHIKEHIGY</sequence>
<gene>
    <name evidence="1" type="ORF">CP963_07895</name>
</gene>
<evidence type="ECO:0000313" key="1">
    <source>
        <dbReference type="EMBL" id="RXI40689.1"/>
    </source>
</evidence>
<dbReference type="Proteomes" id="UP000290378">
    <property type="component" value="Unassembled WGS sequence"/>
</dbReference>
<keyword evidence="2" id="KW-1185">Reference proteome</keyword>